<protein>
    <submittedName>
        <fullName evidence="2">Uncharacterized protein</fullName>
    </submittedName>
</protein>
<evidence type="ECO:0000313" key="3">
    <source>
        <dbReference type="Proteomes" id="UP000179807"/>
    </source>
</evidence>
<dbReference type="AlphaFoldDB" id="A0A1J4JCH6"/>
<keyword evidence="1" id="KW-0812">Transmembrane</keyword>
<proteinExistence type="predicted"/>
<dbReference type="VEuPathDB" id="TrichDB:TRFO_38531"/>
<dbReference type="GeneID" id="94846801"/>
<sequence length="549" mass="64924">MFQHPKSSYIKEQVTDPKHNLYPDIFFQRILTILLKNFLNASREKLRRDQRLQFVMMIEIGFFLFLRTFSCNDVKITGKTPYFTCFCEQKTIDNFLEVDHQNAVMILNFIKCKFSFLKTHKEYSDRKTPDDNHENYCISLYNGVFHFFDCVFHVTNNNKMLLFMNCQYVFLKECSFDVLTNNFSELICAYISSNKAFSSIPSNDKNRLKYGRSVGFDMVNSIITSSFINLKLPDTSKFYFFSITSISFIRNCSFINLKKNSRFLSYFKSSGTLVFSECNFINLYCHGSLFSLGSLSNVVFIDCCFHLIYDKLSKFLSISDKYSEEMKALNFNPFVFEGHNVINIPESFFGIDVDRQFIDFDRSSNMSCKAIYFHDKEDINDMNNTNNNNNKDNYNKEKQLENSNLTIDKNLYQTNNKIFLWDSFSSKEKYIQGIIIILLFFFCFFLLVTVIIYLYFCKNQVYTNLDNHIESDFETYHLTQLYIDKHKNKRKKTSESWNSIPLNVDENFNTSFSMNQELQEIPLDQTQCENPQNCSSHCDYDYDHDHVFS</sequence>
<organism evidence="2 3">
    <name type="scientific">Tritrichomonas foetus</name>
    <dbReference type="NCBI Taxonomy" id="1144522"/>
    <lineage>
        <taxon>Eukaryota</taxon>
        <taxon>Metamonada</taxon>
        <taxon>Parabasalia</taxon>
        <taxon>Tritrichomonadida</taxon>
        <taxon>Tritrichomonadidae</taxon>
        <taxon>Tritrichomonas</taxon>
    </lineage>
</organism>
<evidence type="ECO:0000313" key="2">
    <source>
        <dbReference type="EMBL" id="OHS95363.1"/>
    </source>
</evidence>
<accession>A0A1J4JCH6</accession>
<comment type="caution">
    <text evidence="2">The sequence shown here is derived from an EMBL/GenBank/DDBJ whole genome shotgun (WGS) entry which is preliminary data.</text>
</comment>
<keyword evidence="1" id="KW-1133">Transmembrane helix</keyword>
<dbReference type="RefSeq" id="XP_068348500.1">
    <property type="nucleotide sequence ID" value="XM_068512097.1"/>
</dbReference>
<dbReference type="EMBL" id="MLAK01001250">
    <property type="protein sequence ID" value="OHS95363.1"/>
    <property type="molecule type" value="Genomic_DNA"/>
</dbReference>
<keyword evidence="1" id="KW-0472">Membrane</keyword>
<reference evidence="2" key="1">
    <citation type="submission" date="2016-10" db="EMBL/GenBank/DDBJ databases">
        <authorList>
            <person name="Benchimol M."/>
            <person name="Almeida L.G."/>
            <person name="Vasconcelos A.T."/>
            <person name="Perreira-Neves A."/>
            <person name="Rosa I.A."/>
            <person name="Tasca T."/>
            <person name="Bogo M.R."/>
            <person name="de Souza W."/>
        </authorList>
    </citation>
    <scope>NUCLEOTIDE SEQUENCE [LARGE SCALE GENOMIC DNA]</scope>
    <source>
        <strain evidence="2">K</strain>
    </source>
</reference>
<gene>
    <name evidence="2" type="ORF">TRFO_38531</name>
</gene>
<evidence type="ECO:0000256" key="1">
    <source>
        <dbReference type="SAM" id="Phobius"/>
    </source>
</evidence>
<dbReference type="Proteomes" id="UP000179807">
    <property type="component" value="Unassembled WGS sequence"/>
</dbReference>
<name>A0A1J4JCH6_9EUKA</name>
<keyword evidence="3" id="KW-1185">Reference proteome</keyword>
<feature type="transmembrane region" description="Helical" evidence="1">
    <location>
        <begin position="434"/>
        <end position="456"/>
    </location>
</feature>